<dbReference type="Proteomes" id="UP000663720">
    <property type="component" value="Chromosome"/>
</dbReference>
<sequence length="41" mass="4905">MNQDGQDCFRIFRIVGFILDILLHPEYPDSKLWLDPINEIE</sequence>
<dbReference type="AlphaFoldDB" id="A0A975BDD6"/>
<evidence type="ECO:0000313" key="2">
    <source>
        <dbReference type="Proteomes" id="UP000663720"/>
    </source>
</evidence>
<organism evidence="1 2">
    <name type="scientific">Desulfonema limicola</name>
    <dbReference type="NCBI Taxonomy" id="45656"/>
    <lineage>
        <taxon>Bacteria</taxon>
        <taxon>Pseudomonadati</taxon>
        <taxon>Thermodesulfobacteriota</taxon>
        <taxon>Desulfobacteria</taxon>
        <taxon>Desulfobacterales</taxon>
        <taxon>Desulfococcaceae</taxon>
        <taxon>Desulfonema</taxon>
    </lineage>
</organism>
<name>A0A975BDD6_9BACT</name>
<gene>
    <name evidence="1" type="ORF">dnl_55030</name>
</gene>
<protein>
    <submittedName>
        <fullName evidence="1">Uncharacterized protein</fullName>
    </submittedName>
</protein>
<keyword evidence="2" id="KW-1185">Reference proteome</keyword>
<proteinExistence type="predicted"/>
<dbReference type="KEGG" id="dli:dnl_55030"/>
<accession>A0A975BDD6</accession>
<evidence type="ECO:0000313" key="1">
    <source>
        <dbReference type="EMBL" id="QTA83109.1"/>
    </source>
</evidence>
<dbReference type="EMBL" id="CP061799">
    <property type="protein sequence ID" value="QTA83109.1"/>
    <property type="molecule type" value="Genomic_DNA"/>
</dbReference>
<reference evidence="1" key="1">
    <citation type="journal article" date="2021" name="Microb. Physiol.">
        <title>Proteogenomic Insights into the Physiology of Marine, Sulfate-Reducing, Filamentous Desulfonema limicola and Desulfonema magnum.</title>
        <authorList>
            <person name="Schnaars V."/>
            <person name="Wohlbrand L."/>
            <person name="Scheve S."/>
            <person name="Hinrichs C."/>
            <person name="Reinhardt R."/>
            <person name="Rabus R."/>
        </authorList>
    </citation>
    <scope>NUCLEOTIDE SEQUENCE</scope>
    <source>
        <strain evidence="1">5ac10</strain>
    </source>
</reference>